<comment type="subcellular location">
    <subcellularLocation>
        <location evidence="1">Periplasm</location>
    </subcellularLocation>
</comment>
<feature type="domain" description="Solute-binding protein family 3/N-terminal" evidence="4">
    <location>
        <begin position="55"/>
        <end position="272"/>
    </location>
</feature>
<organism evidence="5 6">
    <name type="scientific">Pseudomonas fluorescens (strain Pf0-1)</name>
    <dbReference type="NCBI Taxonomy" id="205922"/>
    <lineage>
        <taxon>Bacteria</taxon>
        <taxon>Pseudomonadati</taxon>
        <taxon>Pseudomonadota</taxon>
        <taxon>Gammaproteobacteria</taxon>
        <taxon>Pseudomonadales</taxon>
        <taxon>Pseudomonadaceae</taxon>
        <taxon>Pseudomonas</taxon>
    </lineage>
</organism>
<dbReference type="GO" id="GO:0042918">
    <property type="term" value="P:alkanesulfonate transmembrane transport"/>
    <property type="evidence" value="ECO:0007669"/>
    <property type="project" value="TreeGrafter"/>
</dbReference>
<dbReference type="NCBIfam" id="TIGR01729">
    <property type="entry name" value="taurine_ABC_bnd"/>
    <property type="match status" value="1"/>
</dbReference>
<evidence type="ECO:0000259" key="4">
    <source>
        <dbReference type="SMART" id="SM00062"/>
    </source>
</evidence>
<evidence type="ECO:0000256" key="1">
    <source>
        <dbReference type="ARBA" id="ARBA00004418"/>
    </source>
</evidence>
<dbReference type="GO" id="GO:0022857">
    <property type="term" value="F:transmembrane transporter activity"/>
    <property type="evidence" value="ECO:0007669"/>
    <property type="project" value="InterPro"/>
</dbReference>
<dbReference type="PANTHER" id="PTHR30024">
    <property type="entry name" value="ALIPHATIC SULFONATES-BINDING PROTEIN-RELATED"/>
    <property type="match status" value="1"/>
</dbReference>
<evidence type="ECO:0000313" key="6">
    <source>
        <dbReference type="Proteomes" id="UP000002704"/>
    </source>
</evidence>
<reference evidence="5 6" key="1">
    <citation type="journal article" date="2009" name="Genome Biol.">
        <title>Genomic and genetic analyses of diversity and plant interactions of Pseudomonas fluorescens.</title>
        <authorList>
            <person name="Silby M.W."/>
            <person name="Cerdeno-Tarraga A.M."/>
            <person name="Vernikos G.S."/>
            <person name="Giddens S.R."/>
            <person name="Jackson R.W."/>
            <person name="Preston G.M."/>
            <person name="Zhang X.X."/>
            <person name="Moon C.D."/>
            <person name="Gehrig S.M."/>
            <person name="Godfrey S.A."/>
            <person name="Knight C.G."/>
            <person name="Malone J.G."/>
            <person name="Robinson Z."/>
            <person name="Spiers A.J."/>
            <person name="Harris S."/>
            <person name="Challis G.L."/>
            <person name="Yaxley A.M."/>
            <person name="Harris D."/>
            <person name="Seeger K."/>
            <person name="Murphy L."/>
            <person name="Rutter S."/>
            <person name="Squares R."/>
            <person name="Quail M.A."/>
            <person name="Saunders E."/>
            <person name="Mavromatis K."/>
            <person name="Brettin T.S."/>
            <person name="Bentley S.D."/>
            <person name="Hothersall J."/>
            <person name="Stephens E."/>
            <person name="Thomas C.M."/>
            <person name="Parkhill J."/>
            <person name="Levy S.B."/>
            <person name="Rainey P.B."/>
            <person name="Thomson N.R."/>
        </authorList>
    </citation>
    <scope>NUCLEOTIDE SEQUENCE [LARGE SCALE GENOMIC DNA]</scope>
    <source>
        <strain evidence="5 6">Pf0-1</strain>
    </source>
</reference>
<dbReference type="InterPro" id="IPR001638">
    <property type="entry name" value="Solute-binding_3/MltF_N"/>
</dbReference>
<dbReference type="SMART" id="SM00062">
    <property type="entry name" value="PBPb"/>
    <property type="match status" value="1"/>
</dbReference>
<evidence type="ECO:0000256" key="2">
    <source>
        <dbReference type="ARBA" id="ARBA00010742"/>
    </source>
</evidence>
<dbReference type="eggNOG" id="COG4521">
    <property type="taxonomic scope" value="Bacteria"/>
</dbReference>
<gene>
    <name evidence="5" type="primary">tauA</name>
    <name evidence="5" type="ordered locus">Pfl01_5418</name>
</gene>
<dbReference type="AlphaFoldDB" id="Q3K4Z9"/>
<protein>
    <submittedName>
        <fullName evidence="5">Taurine transport system substrate-binding protein</fullName>
    </submittedName>
</protein>
<proteinExistence type="inferred from homology"/>
<dbReference type="PANTHER" id="PTHR30024:SF47">
    <property type="entry name" value="TAURINE-BINDING PERIPLASMIC PROTEIN"/>
    <property type="match status" value="1"/>
</dbReference>
<accession>Q3K4Z9</accession>
<name>Q3K4Z9_PSEPF</name>
<dbReference type="InterPro" id="IPR007210">
    <property type="entry name" value="ABC_Gly_betaine_transp_sub-bd"/>
</dbReference>
<dbReference type="CDD" id="cd13560">
    <property type="entry name" value="PBP2_taurine"/>
    <property type="match status" value="1"/>
</dbReference>
<comment type="similarity">
    <text evidence="2">Belongs to the bacterial solute-binding protein SsuA/TauA family.</text>
</comment>
<dbReference type="EMBL" id="CP000094">
    <property type="protein sequence ID" value="ABA77155.1"/>
    <property type="molecule type" value="Genomic_DNA"/>
</dbReference>
<dbReference type="HOGENOM" id="CLU_028871_3_1_6"/>
<dbReference type="SUPFAM" id="SSF53850">
    <property type="entry name" value="Periplasmic binding protein-like II"/>
    <property type="match status" value="1"/>
</dbReference>
<dbReference type="Gene3D" id="3.40.190.10">
    <property type="entry name" value="Periplasmic binding protein-like II"/>
    <property type="match status" value="2"/>
</dbReference>
<dbReference type="GO" id="GO:0042597">
    <property type="term" value="C:periplasmic space"/>
    <property type="evidence" value="ECO:0007669"/>
    <property type="project" value="UniProtKB-SubCell"/>
</dbReference>
<dbReference type="InterPro" id="IPR010068">
    <property type="entry name" value="Peri-bd_TauA"/>
</dbReference>
<sequence>MVFISLFLDRLALTQPRFVNPYQKGDAMMAKRALSSQFVTVCVSALISFSAHAANLTVGYQTGIDPSKVPQADGVYEKTIGEKIDWRRFNSGPEVVTAIASGDVQIGNLGSSPLAAAASRNLPIVAFIVSAQINAAEALVVRNGSGINKPEDLIGKTIATPFVSTSHYSLLGALKHWALDTSKVKVVNLQPAEIAAAWKRGDIDGAFVWSPALGEIRKTGKTLTDAAQVGQWGAPTFEVWVARKDFAEKHPEVVAKFAKVTLDSFADYAAHKDSWTADSVPVQKIAKLTGANAADVPELLAGSAFPDAQAQQTTALLDGGTAKAIGETAKFLKEQGKVESVLPDYSPYVSAKFVAE</sequence>
<dbReference type="Proteomes" id="UP000002704">
    <property type="component" value="Chromosome"/>
</dbReference>
<evidence type="ECO:0000313" key="5">
    <source>
        <dbReference type="EMBL" id="ABA77155.1"/>
    </source>
</evidence>
<dbReference type="GO" id="GO:0043190">
    <property type="term" value="C:ATP-binding cassette (ABC) transporter complex"/>
    <property type="evidence" value="ECO:0007669"/>
    <property type="project" value="InterPro"/>
</dbReference>
<keyword evidence="3" id="KW-0732">Signal</keyword>
<dbReference type="Pfam" id="PF04069">
    <property type="entry name" value="OpuAC"/>
    <property type="match status" value="1"/>
</dbReference>
<evidence type="ECO:0000256" key="3">
    <source>
        <dbReference type="ARBA" id="ARBA00022729"/>
    </source>
</evidence>
<dbReference type="KEGG" id="pfo:Pfl01_5418"/>